<dbReference type="Pfam" id="PF02518">
    <property type="entry name" value="HATPase_c"/>
    <property type="match status" value="1"/>
</dbReference>
<dbReference type="PRINTS" id="PR00344">
    <property type="entry name" value="BCTRLSENSOR"/>
</dbReference>
<evidence type="ECO:0000256" key="8">
    <source>
        <dbReference type="ARBA" id="ARBA00022777"/>
    </source>
</evidence>
<dbReference type="RefSeq" id="WP_077027233.1">
    <property type="nucleotide sequence ID" value="NZ_CP017641.1"/>
</dbReference>
<dbReference type="PANTHER" id="PTHR45453">
    <property type="entry name" value="PHOSPHATE REGULON SENSOR PROTEIN PHOR"/>
    <property type="match status" value="1"/>
</dbReference>
<dbReference type="InterPro" id="IPR005467">
    <property type="entry name" value="His_kinase_dom"/>
</dbReference>
<evidence type="ECO:0000256" key="10">
    <source>
        <dbReference type="ARBA" id="ARBA00023012"/>
    </source>
</evidence>
<organism evidence="16 17">
    <name type="scientific">Fuerstiella marisgermanici</name>
    <dbReference type="NCBI Taxonomy" id="1891926"/>
    <lineage>
        <taxon>Bacteria</taxon>
        <taxon>Pseudomonadati</taxon>
        <taxon>Planctomycetota</taxon>
        <taxon>Planctomycetia</taxon>
        <taxon>Planctomycetales</taxon>
        <taxon>Planctomycetaceae</taxon>
        <taxon>Fuerstiella</taxon>
    </lineage>
</organism>
<evidence type="ECO:0000313" key="17">
    <source>
        <dbReference type="Proteomes" id="UP000187735"/>
    </source>
</evidence>
<dbReference type="Gene3D" id="3.30.450.20">
    <property type="entry name" value="PAS domain"/>
    <property type="match status" value="1"/>
</dbReference>
<evidence type="ECO:0000256" key="11">
    <source>
        <dbReference type="ARBA" id="ARBA00023136"/>
    </source>
</evidence>
<proteinExistence type="predicted"/>
<keyword evidence="4" id="KW-1003">Cell membrane</keyword>
<keyword evidence="5" id="KW-0597">Phosphoprotein</keyword>
<protein>
    <recommendedName>
        <fullName evidence="3">histidine kinase</fullName>
        <ecNumber evidence="3">2.7.13.3</ecNumber>
    </recommendedName>
</protein>
<dbReference type="Gene3D" id="3.30.565.10">
    <property type="entry name" value="Histidine kinase-like ATPase, C-terminal domain"/>
    <property type="match status" value="1"/>
</dbReference>
<dbReference type="PROSITE" id="PS50885">
    <property type="entry name" value="HAMP"/>
    <property type="match status" value="1"/>
</dbReference>
<dbReference type="SMART" id="SM00387">
    <property type="entry name" value="HATPase_c"/>
    <property type="match status" value="1"/>
</dbReference>
<keyword evidence="17" id="KW-1185">Reference proteome</keyword>
<keyword evidence="11 12" id="KW-0472">Membrane</keyword>
<gene>
    <name evidence="16" type="primary">yycG</name>
    <name evidence="16" type="ORF">Fuma_05842</name>
</gene>
<evidence type="ECO:0000256" key="6">
    <source>
        <dbReference type="ARBA" id="ARBA00022679"/>
    </source>
</evidence>
<dbReference type="CDD" id="cd06225">
    <property type="entry name" value="HAMP"/>
    <property type="match status" value="1"/>
</dbReference>
<dbReference type="InterPro" id="IPR003660">
    <property type="entry name" value="HAMP_dom"/>
</dbReference>
<dbReference type="SMART" id="SM00388">
    <property type="entry name" value="HisKA"/>
    <property type="match status" value="1"/>
</dbReference>
<dbReference type="EC" id="2.7.13.3" evidence="3"/>
<dbReference type="OrthoDB" id="9813151at2"/>
<evidence type="ECO:0000259" key="13">
    <source>
        <dbReference type="PROSITE" id="PS50109"/>
    </source>
</evidence>
<dbReference type="GO" id="GO:0005524">
    <property type="term" value="F:ATP binding"/>
    <property type="evidence" value="ECO:0007669"/>
    <property type="project" value="UniProtKB-KW"/>
</dbReference>
<dbReference type="GO" id="GO:0004721">
    <property type="term" value="F:phosphoprotein phosphatase activity"/>
    <property type="evidence" value="ECO:0007669"/>
    <property type="project" value="TreeGrafter"/>
</dbReference>
<feature type="domain" description="Histidine kinase" evidence="13">
    <location>
        <begin position="382"/>
        <end position="600"/>
    </location>
</feature>
<dbReference type="PROSITE" id="PS50112">
    <property type="entry name" value="PAS"/>
    <property type="match status" value="1"/>
</dbReference>
<evidence type="ECO:0000256" key="12">
    <source>
        <dbReference type="SAM" id="Phobius"/>
    </source>
</evidence>
<dbReference type="PANTHER" id="PTHR45453:SF1">
    <property type="entry name" value="PHOSPHATE REGULON SENSOR PROTEIN PHOR"/>
    <property type="match status" value="1"/>
</dbReference>
<dbReference type="FunFam" id="1.10.287.130:FF:000008">
    <property type="entry name" value="Two-component sensor histidine kinase"/>
    <property type="match status" value="1"/>
</dbReference>
<dbReference type="Gene3D" id="1.10.287.130">
    <property type="match status" value="1"/>
</dbReference>
<name>A0A1P8WQ53_9PLAN</name>
<keyword evidence="12" id="KW-1133">Transmembrane helix</keyword>
<evidence type="ECO:0000256" key="5">
    <source>
        <dbReference type="ARBA" id="ARBA00022553"/>
    </source>
</evidence>
<feature type="domain" description="PAS" evidence="14">
    <location>
        <begin position="260"/>
        <end position="305"/>
    </location>
</feature>
<dbReference type="SMART" id="SM00304">
    <property type="entry name" value="HAMP"/>
    <property type="match status" value="1"/>
</dbReference>
<sequence length="606" mass="67081">MRTSRLFWKLFLISVGMNLMLAIAFLLILMSAQRSEINRQVEQRLFETAVVLRSHAAQLTNDVLDQASSEDTREASRRKLQQLISQLAGETDTRLTIVNATGEVLADSDHDPSTMTSHAKRPEIVAAAATGKGTATRASPTLQIDMFYLALAIETTSGDTAFVRVAVRLNTINQRVAAVERSLWALALLFGAIATGLTYVIVGRIITPLAEVTNRAQAIANGIDEAPLPVRSNDEIGFLAAAFNQMQSELARRFRQLRGNNEQLSTVLGSMHEGVIAVDADQRIVLANDASKLLIGFAPDSEVGRPLQEAVLSRRLHKVVRKCLETGDPVQSEFESVGETRRDLAVRATCLPGDPPPGVVMVLHDITELRRLENLRREFVANVSHELKTPLASITAYAETLRLGAMDDRENNIRFLVRIEEQAERLHQLILDMLQIARVESGEEAFDIIQVLIRRSVEGCCARHIEPAQRKQIDLLIEAPEEDLTVLADEDGLDTILDNLIGNAIKYTPEGGRVYVRWRDENDFVEIEVQDTGVGIAPEHQVRVFERFYRVDKARSRELGGTGLGLSIVKHLCQAFGGSVTLKSVEGEGCTFRIRLPKARMNCQSA</sequence>
<dbReference type="Pfam" id="PF00672">
    <property type="entry name" value="HAMP"/>
    <property type="match status" value="1"/>
</dbReference>
<evidence type="ECO:0000256" key="2">
    <source>
        <dbReference type="ARBA" id="ARBA00004236"/>
    </source>
</evidence>
<evidence type="ECO:0000256" key="3">
    <source>
        <dbReference type="ARBA" id="ARBA00012438"/>
    </source>
</evidence>
<dbReference type="InterPro" id="IPR050351">
    <property type="entry name" value="BphY/WalK/GraS-like"/>
</dbReference>
<dbReference type="InterPro" id="IPR036097">
    <property type="entry name" value="HisK_dim/P_sf"/>
</dbReference>
<keyword evidence="10" id="KW-0902">Two-component regulatory system</keyword>
<accession>A0A1P8WQ53</accession>
<dbReference type="InterPro" id="IPR013656">
    <property type="entry name" value="PAS_4"/>
</dbReference>
<evidence type="ECO:0000256" key="4">
    <source>
        <dbReference type="ARBA" id="ARBA00022475"/>
    </source>
</evidence>
<evidence type="ECO:0000259" key="15">
    <source>
        <dbReference type="PROSITE" id="PS50885"/>
    </source>
</evidence>
<dbReference type="Proteomes" id="UP000187735">
    <property type="component" value="Chromosome"/>
</dbReference>
<evidence type="ECO:0000256" key="9">
    <source>
        <dbReference type="ARBA" id="ARBA00022840"/>
    </source>
</evidence>
<dbReference type="SMART" id="SM00091">
    <property type="entry name" value="PAS"/>
    <property type="match status" value="1"/>
</dbReference>
<feature type="transmembrane region" description="Helical" evidence="12">
    <location>
        <begin position="183"/>
        <end position="202"/>
    </location>
</feature>
<comment type="catalytic activity">
    <reaction evidence="1">
        <text>ATP + protein L-histidine = ADP + protein N-phospho-L-histidine.</text>
        <dbReference type="EC" id="2.7.13.3"/>
    </reaction>
</comment>
<dbReference type="SUPFAM" id="SSF55874">
    <property type="entry name" value="ATPase domain of HSP90 chaperone/DNA topoisomerase II/histidine kinase"/>
    <property type="match status" value="1"/>
</dbReference>
<dbReference type="GO" id="GO:0016036">
    <property type="term" value="P:cellular response to phosphate starvation"/>
    <property type="evidence" value="ECO:0007669"/>
    <property type="project" value="TreeGrafter"/>
</dbReference>
<dbReference type="AlphaFoldDB" id="A0A1P8WQ53"/>
<dbReference type="CDD" id="cd00130">
    <property type="entry name" value="PAS"/>
    <property type="match status" value="1"/>
</dbReference>
<dbReference type="CDD" id="cd00075">
    <property type="entry name" value="HATPase"/>
    <property type="match status" value="1"/>
</dbReference>
<feature type="transmembrane region" description="Helical" evidence="12">
    <location>
        <begin position="6"/>
        <end position="29"/>
    </location>
</feature>
<dbReference type="InterPro" id="IPR003661">
    <property type="entry name" value="HisK_dim/P_dom"/>
</dbReference>
<dbReference type="InterPro" id="IPR036890">
    <property type="entry name" value="HATPase_C_sf"/>
</dbReference>
<keyword evidence="12" id="KW-0812">Transmembrane</keyword>
<dbReference type="STRING" id="1891926.Fuma_05842"/>
<dbReference type="EMBL" id="CP017641">
    <property type="protein sequence ID" value="APZ96174.1"/>
    <property type="molecule type" value="Genomic_DNA"/>
</dbReference>
<dbReference type="NCBIfam" id="TIGR00229">
    <property type="entry name" value="sensory_box"/>
    <property type="match status" value="1"/>
</dbReference>
<dbReference type="GO" id="GO:0005886">
    <property type="term" value="C:plasma membrane"/>
    <property type="evidence" value="ECO:0007669"/>
    <property type="project" value="UniProtKB-SubCell"/>
</dbReference>
<keyword evidence="7" id="KW-0547">Nucleotide-binding</keyword>
<keyword evidence="9" id="KW-0067">ATP-binding</keyword>
<dbReference type="InterPro" id="IPR035965">
    <property type="entry name" value="PAS-like_dom_sf"/>
</dbReference>
<evidence type="ECO:0000256" key="7">
    <source>
        <dbReference type="ARBA" id="ARBA00022741"/>
    </source>
</evidence>
<feature type="domain" description="HAMP" evidence="15">
    <location>
        <begin position="203"/>
        <end position="255"/>
    </location>
</feature>
<dbReference type="GO" id="GO:0000155">
    <property type="term" value="F:phosphorelay sensor kinase activity"/>
    <property type="evidence" value="ECO:0007669"/>
    <property type="project" value="InterPro"/>
</dbReference>
<dbReference type="InterPro" id="IPR000014">
    <property type="entry name" value="PAS"/>
</dbReference>
<evidence type="ECO:0000256" key="1">
    <source>
        <dbReference type="ARBA" id="ARBA00000085"/>
    </source>
</evidence>
<dbReference type="InterPro" id="IPR004358">
    <property type="entry name" value="Sig_transdc_His_kin-like_C"/>
</dbReference>
<dbReference type="InterPro" id="IPR003594">
    <property type="entry name" value="HATPase_dom"/>
</dbReference>
<evidence type="ECO:0000313" key="16">
    <source>
        <dbReference type="EMBL" id="APZ96174.1"/>
    </source>
</evidence>
<keyword evidence="6 16" id="KW-0808">Transferase</keyword>
<dbReference type="SUPFAM" id="SSF158472">
    <property type="entry name" value="HAMP domain-like"/>
    <property type="match status" value="1"/>
</dbReference>
<dbReference type="Gene3D" id="6.10.340.10">
    <property type="match status" value="1"/>
</dbReference>
<evidence type="ECO:0000259" key="14">
    <source>
        <dbReference type="PROSITE" id="PS50112"/>
    </source>
</evidence>
<dbReference type="KEGG" id="fmr:Fuma_05842"/>
<comment type="subcellular location">
    <subcellularLocation>
        <location evidence="2">Cell membrane</location>
    </subcellularLocation>
</comment>
<dbReference type="SUPFAM" id="SSF55785">
    <property type="entry name" value="PYP-like sensor domain (PAS domain)"/>
    <property type="match status" value="1"/>
</dbReference>
<dbReference type="CDD" id="cd00082">
    <property type="entry name" value="HisKA"/>
    <property type="match status" value="1"/>
</dbReference>
<dbReference type="Pfam" id="PF00512">
    <property type="entry name" value="HisKA"/>
    <property type="match status" value="1"/>
</dbReference>
<keyword evidence="8 16" id="KW-0418">Kinase</keyword>
<dbReference type="PROSITE" id="PS50109">
    <property type="entry name" value="HIS_KIN"/>
    <property type="match status" value="1"/>
</dbReference>
<reference evidence="16 17" key="1">
    <citation type="journal article" date="2016" name="Front. Microbiol.">
        <title>Fuerstia marisgermanicae gen. nov., sp. nov., an Unusual Member of the Phylum Planctomycetes from the German Wadden Sea.</title>
        <authorList>
            <person name="Kohn T."/>
            <person name="Heuer A."/>
            <person name="Jogler M."/>
            <person name="Vollmers J."/>
            <person name="Boedeker C."/>
            <person name="Bunk B."/>
            <person name="Rast P."/>
            <person name="Borchert D."/>
            <person name="Glockner I."/>
            <person name="Freese H.M."/>
            <person name="Klenk H.P."/>
            <person name="Overmann J."/>
            <person name="Kaster A.K."/>
            <person name="Rohde M."/>
            <person name="Wiegand S."/>
            <person name="Jogler C."/>
        </authorList>
    </citation>
    <scope>NUCLEOTIDE SEQUENCE [LARGE SCALE GENOMIC DNA]</scope>
    <source>
        <strain evidence="16 17">NH11</strain>
    </source>
</reference>
<dbReference type="Pfam" id="PF08448">
    <property type="entry name" value="PAS_4"/>
    <property type="match status" value="1"/>
</dbReference>
<dbReference type="SUPFAM" id="SSF47384">
    <property type="entry name" value="Homodimeric domain of signal transducing histidine kinase"/>
    <property type="match status" value="1"/>
</dbReference>
<dbReference type="FunFam" id="3.30.565.10:FF:000006">
    <property type="entry name" value="Sensor histidine kinase WalK"/>
    <property type="match status" value="1"/>
</dbReference>